<evidence type="ECO:0000313" key="1">
    <source>
        <dbReference type="EMBL" id="ADU96088.1"/>
    </source>
</evidence>
<dbReference type="Proteomes" id="UP000006362">
    <property type="component" value="Chromosome"/>
</dbReference>
<gene>
    <name evidence="1" type="ordered locus">Theam_0114</name>
</gene>
<dbReference type="EMBL" id="CP002444">
    <property type="protein sequence ID" value="ADU96088.1"/>
    <property type="molecule type" value="Genomic_DNA"/>
</dbReference>
<dbReference type="AlphaFoldDB" id="E8T3F7"/>
<protein>
    <submittedName>
        <fullName evidence="1">Uncharacterized protein</fullName>
    </submittedName>
</protein>
<dbReference type="HOGENOM" id="CLU_1377543_0_0_0"/>
<reference evidence="1" key="1">
    <citation type="submission" date="2011-01" db="EMBL/GenBank/DDBJ databases">
        <title>Complete sequence of chromosome of Thermovibrio ammonificans HB-1.</title>
        <authorList>
            <consortium name="US DOE Joint Genome Institute"/>
            <person name="Lucas S."/>
            <person name="Copeland A."/>
            <person name="Lapidus A."/>
            <person name="Cheng J.-F."/>
            <person name="Goodwin L."/>
            <person name="Pitluck S."/>
            <person name="Davenport K."/>
            <person name="Detter J.C."/>
            <person name="Han C."/>
            <person name="Tapia R."/>
            <person name="Land M."/>
            <person name="Hauser L."/>
            <person name="Kyrpides N."/>
            <person name="Ivanova N."/>
            <person name="Ovchinnikova G."/>
            <person name="Vetriani C."/>
            <person name="Woyke T."/>
        </authorList>
    </citation>
    <scope>NUCLEOTIDE SEQUENCE [LARGE SCALE GENOMIC DNA]</scope>
    <source>
        <strain evidence="1">HB-1</strain>
    </source>
</reference>
<dbReference type="KEGG" id="tam:Theam_0114"/>
<organism evidence="1 2">
    <name type="scientific">Thermovibrio ammonificans (strain DSM 15698 / JCM 12110 / HB-1)</name>
    <dbReference type="NCBI Taxonomy" id="648996"/>
    <lineage>
        <taxon>Bacteria</taxon>
        <taxon>Pseudomonadati</taxon>
        <taxon>Aquificota</taxon>
        <taxon>Aquificia</taxon>
        <taxon>Desulfurobacteriales</taxon>
        <taxon>Desulfurobacteriaceae</taxon>
        <taxon>Thermovibrio</taxon>
    </lineage>
</organism>
<dbReference type="STRING" id="648996.Theam_0114"/>
<name>E8T3F7_THEA1</name>
<accession>E8T3F7</accession>
<keyword evidence="2" id="KW-1185">Reference proteome</keyword>
<sequence length="198" mass="21284">MGGFTINDRLTVGNLAFDIQTELKNGKVIGEILSGGKVVKRVELTASGNTVEVVQQTHTKLKSFLIEKLKKLGKKSRRSEETAPATGIKLRELVAEITGLLPEQVEGAYFAADGSEIVEGEFLKELVEALEEKFGRYKTKIVNKCKNITITTSSGTVIGVSFGNGTRCAVAVNGVKPGFVRKVTAVVGEKVAEQLSRS</sequence>
<dbReference type="RefSeq" id="WP_013536874.1">
    <property type="nucleotide sequence ID" value="NC_014926.1"/>
</dbReference>
<evidence type="ECO:0000313" key="2">
    <source>
        <dbReference type="Proteomes" id="UP000006362"/>
    </source>
</evidence>
<proteinExistence type="predicted"/>